<dbReference type="Gene3D" id="1.20.120.80">
    <property type="entry name" value="Cytochrome c oxidase, subunit III, four-helix bundle"/>
    <property type="match status" value="1"/>
</dbReference>
<protein>
    <recommendedName>
        <fullName evidence="3 8">Cytochrome c oxidase subunit 3</fullName>
    </recommendedName>
</protein>
<evidence type="ECO:0000256" key="9">
    <source>
        <dbReference type="SAM" id="Phobius"/>
    </source>
</evidence>
<dbReference type="InterPro" id="IPR013833">
    <property type="entry name" value="Cyt_c_oxidase_su3_a-hlx"/>
</dbReference>
<evidence type="ECO:0000256" key="8">
    <source>
        <dbReference type="RuleBase" id="RU003375"/>
    </source>
</evidence>
<feature type="transmembrane region" description="Helical" evidence="9">
    <location>
        <begin position="20"/>
        <end position="43"/>
    </location>
</feature>
<dbReference type="InterPro" id="IPR035973">
    <property type="entry name" value="Cyt_c_oxidase_su3-like_sf"/>
</dbReference>
<keyword evidence="12" id="KW-1185">Reference proteome</keyword>
<evidence type="ECO:0000256" key="4">
    <source>
        <dbReference type="ARBA" id="ARBA00022692"/>
    </source>
</evidence>
<gene>
    <name evidence="11" type="primary">Mtco3</name>
    <name evidence="11" type="ORF">G6Z75_0010213</name>
</gene>
<dbReference type="InterPro" id="IPR024791">
    <property type="entry name" value="Cyt_c/ubiquinol_Oxase_su3"/>
</dbReference>
<dbReference type="Pfam" id="PF00510">
    <property type="entry name" value="COX3"/>
    <property type="match status" value="1"/>
</dbReference>
<accession>A0A836JG57</accession>
<comment type="similarity">
    <text evidence="2 8">Belongs to the cytochrome c oxidase subunit 3 family.</text>
</comment>
<proteinExistence type="inferred from homology"/>
<dbReference type="AlphaFoldDB" id="A0A836JG57"/>
<evidence type="ECO:0000259" key="10">
    <source>
        <dbReference type="PROSITE" id="PS50253"/>
    </source>
</evidence>
<keyword evidence="5" id="KW-1278">Translocase</keyword>
<evidence type="ECO:0000256" key="3">
    <source>
        <dbReference type="ARBA" id="ARBA00015944"/>
    </source>
</evidence>
<evidence type="ECO:0000256" key="1">
    <source>
        <dbReference type="ARBA" id="ARBA00004141"/>
    </source>
</evidence>
<keyword evidence="6 9" id="KW-1133">Transmembrane helix</keyword>
<feature type="non-terminal residue" evidence="11">
    <location>
        <position position="62"/>
    </location>
</feature>
<dbReference type="GO" id="GO:0005739">
    <property type="term" value="C:mitochondrion"/>
    <property type="evidence" value="ECO:0007669"/>
    <property type="project" value="TreeGrafter"/>
</dbReference>
<dbReference type="InterPro" id="IPR000298">
    <property type="entry name" value="Cyt_c_oxidase-like_su3"/>
</dbReference>
<dbReference type="PANTHER" id="PTHR11403:SF7">
    <property type="entry name" value="CYTOCHROME C OXIDASE SUBUNIT 3"/>
    <property type="match status" value="1"/>
</dbReference>
<organism evidence="11 12">
    <name type="scientific">Acromyrmex insinuator</name>
    <dbReference type="NCBI Taxonomy" id="230686"/>
    <lineage>
        <taxon>Eukaryota</taxon>
        <taxon>Metazoa</taxon>
        <taxon>Ecdysozoa</taxon>
        <taxon>Arthropoda</taxon>
        <taxon>Hexapoda</taxon>
        <taxon>Insecta</taxon>
        <taxon>Pterygota</taxon>
        <taxon>Neoptera</taxon>
        <taxon>Endopterygota</taxon>
        <taxon>Hymenoptera</taxon>
        <taxon>Apocrita</taxon>
        <taxon>Aculeata</taxon>
        <taxon>Formicoidea</taxon>
        <taxon>Formicidae</taxon>
        <taxon>Myrmicinae</taxon>
        <taxon>Acromyrmex</taxon>
    </lineage>
</organism>
<dbReference type="GO" id="GO:0016020">
    <property type="term" value="C:membrane"/>
    <property type="evidence" value="ECO:0007669"/>
    <property type="project" value="UniProtKB-SubCell"/>
</dbReference>
<comment type="caution">
    <text evidence="11">The sequence shown here is derived from an EMBL/GenBank/DDBJ whole genome shotgun (WGS) entry which is preliminary data.</text>
</comment>
<sequence>MPFIIGGFGNFLVPLMGSTFFIATGFHGIHVIIGTLFLIVYYFRLIKLHFSSYHHFGFEAAS</sequence>
<dbReference type="GO" id="GO:0004129">
    <property type="term" value="F:cytochrome-c oxidase activity"/>
    <property type="evidence" value="ECO:0007669"/>
    <property type="project" value="InterPro"/>
</dbReference>
<comment type="subcellular location">
    <subcellularLocation>
        <location evidence="1">Membrane</location>
        <topology evidence="1">Multi-pass membrane protein</topology>
    </subcellularLocation>
</comment>
<evidence type="ECO:0000313" key="11">
    <source>
        <dbReference type="EMBL" id="KAG5312065.1"/>
    </source>
</evidence>
<dbReference type="PROSITE" id="PS50253">
    <property type="entry name" value="COX3"/>
    <property type="match status" value="1"/>
</dbReference>
<reference evidence="11" key="1">
    <citation type="submission" date="2020-02" db="EMBL/GenBank/DDBJ databases">
        <title>Relaxed selection underlies rapid genomic changes in the transitions from sociality to social parasitism in ants.</title>
        <authorList>
            <person name="Bi X."/>
        </authorList>
    </citation>
    <scope>NUCLEOTIDE SEQUENCE</scope>
    <source>
        <strain evidence="11">BGI-DK2013a</strain>
        <tissue evidence="11">Whole body</tissue>
    </source>
</reference>
<name>A0A836JG57_9HYME</name>
<dbReference type="SUPFAM" id="SSF81452">
    <property type="entry name" value="Cytochrome c oxidase subunit III-like"/>
    <property type="match status" value="1"/>
</dbReference>
<keyword evidence="7 9" id="KW-0472">Membrane</keyword>
<feature type="domain" description="Heme-copper oxidase subunit III family profile" evidence="10">
    <location>
        <begin position="1"/>
        <end position="62"/>
    </location>
</feature>
<evidence type="ECO:0000256" key="2">
    <source>
        <dbReference type="ARBA" id="ARBA00010581"/>
    </source>
</evidence>
<comment type="function">
    <text evidence="8">Component of the cytochrome c oxidase, the last enzyme in the mitochondrial electron transport chain which drives oxidative phosphorylation. The respiratory chain contains 3 multisubunit complexes succinate dehydrogenase (complex II, CII), ubiquinol-cytochrome c oxidoreductase (cytochrome b-c1 complex, complex III, CIII) and cytochrome c oxidase (complex IV, CIV), that cooperate to transfer electrons derived from NADH and succinate to molecular oxygen, creating an electrochemical gradient over the inner membrane that drives transmembrane transport and the ATP synthase. Cytochrome c oxidase is the component of the respiratory chain that catalyzes the reduction of oxygen to water. Electrons originating from reduced cytochrome c in the intermembrane space (IMS) are transferred via the dinuclear copper A center (CU(A)) of subunit 2 and heme A of subunit 1 to the active site in subunit 1, a binuclear center (BNC) formed by heme A3 and copper B (CU(B)). The BNC reduces molecular oxygen to 2 water molecules using 4 electrons from cytochrome c in the IMS and 4 protons from the mitochondrial matrix.</text>
</comment>
<keyword evidence="8" id="KW-0496">Mitochondrion</keyword>
<dbReference type="GO" id="GO:0006123">
    <property type="term" value="P:mitochondrial electron transport, cytochrome c to oxygen"/>
    <property type="evidence" value="ECO:0007669"/>
    <property type="project" value="TreeGrafter"/>
</dbReference>
<feature type="non-terminal residue" evidence="11">
    <location>
        <position position="1"/>
    </location>
</feature>
<dbReference type="PANTHER" id="PTHR11403">
    <property type="entry name" value="CYTOCHROME C OXIDASE SUBUNIT III"/>
    <property type="match status" value="1"/>
</dbReference>
<dbReference type="Proteomes" id="UP000667349">
    <property type="component" value="Unassembled WGS sequence"/>
</dbReference>
<evidence type="ECO:0000256" key="6">
    <source>
        <dbReference type="ARBA" id="ARBA00022989"/>
    </source>
</evidence>
<evidence type="ECO:0000256" key="7">
    <source>
        <dbReference type="ARBA" id="ARBA00023136"/>
    </source>
</evidence>
<evidence type="ECO:0000256" key="5">
    <source>
        <dbReference type="ARBA" id="ARBA00022967"/>
    </source>
</evidence>
<keyword evidence="4 8" id="KW-0812">Transmembrane</keyword>
<evidence type="ECO:0000313" key="12">
    <source>
        <dbReference type="Proteomes" id="UP000667349"/>
    </source>
</evidence>
<dbReference type="EMBL" id="JAANHZ010000339">
    <property type="protein sequence ID" value="KAG5312065.1"/>
    <property type="molecule type" value="Genomic_DNA"/>
</dbReference>